<evidence type="ECO:0000313" key="3">
    <source>
        <dbReference type="Proteomes" id="UP001589836"/>
    </source>
</evidence>
<dbReference type="InterPro" id="IPR036457">
    <property type="entry name" value="PPM-type-like_dom_sf"/>
</dbReference>
<keyword evidence="2" id="KW-0378">Hydrolase</keyword>
<protein>
    <submittedName>
        <fullName evidence="2">PP2C family serine/threonine-protein phosphatase</fullName>
        <ecNumber evidence="2">3.1.3.16</ecNumber>
    </submittedName>
</protein>
<dbReference type="InterPro" id="IPR001932">
    <property type="entry name" value="PPM-type_phosphatase-like_dom"/>
</dbReference>
<dbReference type="Gene3D" id="3.60.40.10">
    <property type="entry name" value="PPM-type phosphatase domain"/>
    <property type="match status" value="1"/>
</dbReference>
<dbReference type="GO" id="GO:0004722">
    <property type="term" value="F:protein serine/threonine phosphatase activity"/>
    <property type="evidence" value="ECO:0007669"/>
    <property type="project" value="UniProtKB-EC"/>
</dbReference>
<gene>
    <name evidence="2" type="ORF">ACFFGV_17235</name>
</gene>
<dbReference type="PROSITE" id="PS51746">
    <property type="entry name" value="PPM_2"/>
    <property type="match status" value="1"/>
</dbReference>
<accession>A0ABV6LSU3</accession>
<proteinExistence type="predicted"/>
<dbReference type="EC" id="3.1.3.16" evidence="2"/>
<feature type="domain" description="PPM-type phosphatase" evidence="1">
    <location>
        <begin position="4"/>
        <end position="289"/>
    </location>
</feature>
<dbReference type="EMBL" id="JBHLTP010000013">
    <property type="protein sequence ID" value="MFC0525329.1"/>
    <property type="molecule type" value="Genomic_DNA"/>
</dbReference>
<dbReference type="RefSeq" id="WP_377350469.1">
    <property type="nucleotide sequence ID" value="NZ_JBHLTP010000013.1"/>
</dbReference>
<evidence type="ECO:0000313" key="2">
    <source>
        <dbReference type="EMBL" id="MFC0525329.1"/>
    </source>
</evidence>
<sequence>MIRNHTVHYQQGVGQENEDAYVIDEQHHVYAVIDGATGLDGLPGKLAADALQQGLKEGKAEERLLDRVLESNRSIGELNTKEEEILPKEERTSCGLAAIKIWETGQVEYVHTGDCMIFLEYGDSQIRSITFDHLAPLDTLAIKRLQVQWAERLAPDEHPNTWPEERIKATLRELRDMNMPRLKENRSKMNTRGGYSIIDGTEDVAQFIEHGTFYLHNVTRILMLSDGLQLPTHKAQGQNVWQETAAFAFEHGLDALQSRINELEANDPACYDYPRLKRADDKTGILLDVVG</sequence>
<organism evidence="2 3">
    <name type="scientific">Pontibacillus salicampi</name>
    <dbReference type="NCBI Taxonomy" id="1449801"/>
    <lineage>
        <taxon>Bacteria</taxon>
        <taxon>Bacillati</taxon>
        <taxon>Bacillota</taxon>
        <taxon>Bacilli</taxon>
        <taxon>Bacillales</taxon>
        <taxon>Bacillaceae</taxon>
        <taxon>Pontibacillus</taxon>
    </lineage>
</organism>
<dbReference type="Proteomes" id="UP001589836">
    <property type="component" value="Unassembled WGS sequence"/>
</dbReference>
<evidence type="ECO:0000259" key="1">
    <source>
        <dbReference type="PROSITE" id="PS51746"/>
    </source>
</evidence>
<keyword evidence="3" id="KW-1185">Reference proteome</keyword>
<reference evidence="2 3" key="1">
    <citation type="submission" date="2024-09" db="EMBL/GenBank/DDBJ databases">
        <authorList>
            <person name="Sun Q."/>
            <person name="Mori K."/>
        </authorList>
    </citation>
    <scope>NUCLEOTIDE SEQUENCE [LARGE SCALE GENOMIC DNA]</scope>
    <source>
        <strain evidence="2 3">NCAIM B.02529</strain>
    </source>
</reference>
<comment type="caution">
    <text evidence="2">The sequence shown here is derived from an EMBL/GenBank/DDBJ whole genome shotgun (WGS) entry which is preliminary data.</text>
</comment>
<name>A0ABV6LSU3_9BACI</name>
<dbReference type="SUPFAM" id="SSF81606">
    <property type="entry name" value="PP2C-like"/>
    <property type="match status" value="1"/>
</dbReference>